<dbReference type="InterPro" id="IPR036388">
    <property type="entry name" value="WH-like_DNA-bd_sf"/>
</dbReference>
<protein>
    <recommendedName>
        <fullName evidence="1">RNA polymerase sigma factor 70 region 4 type 2 domain-containing protein</fullName>
    </recommendedName>
</protein>
<dbReference type="SUPFAM" id="SSF88659">
    <property type="entry name" value="Sigma3 and sigma4 domains of RNA polymerase sigma factors"/>
    <property type="match status" value="1"/>
</dbReference>
<dbReference type="AlphaFoldDB" id="A0A382MLT9"/>
<gene>
    <name evidence="2" type="ORF">METZ01_LOCUS301939</name>
</gene>
<reference evidence="2" key="1">
    <citation type="submission" date="2018-05" db="EMBL/GenBank/DDBJ databases">
        <authorList>
            <person name="Lanie J.A."/>
            <person name="Ng W.-L."/>
            <person name="Kazmierczak K.M."/>
            <person name="Andrzejewski T.M."/>
            <person name="Davidsen T.M."/>
            <person name="Wayne K.J."/>
            <person name="Tettelin H."/>
            <person name="Glass J.I."/>
            <person name="Rusch D."/>
            <person name="Podicherti R."/>
            <person name="Tsui H.-C.T."/>
            <person name="Winkler M.E."/>
        </authorList>
    </citation>
    <scope>NUCLEOTIDE SEQUENCE</scope>
</reference>
<dbReference type="InterPro" id="IPR013249">
    <property type="entry name" value="RNA_pol_sigma70_r4_t2"/>
</dbReference>
<dbReference type="Pfam" id="PF08281">
    <property type="entry name" value="Sigma70_r4_2"/>
    <property type="match status" value="1"/>
</dbReference>
<evidence type="ECO:0000313" key="2">
    <source>
        <dbReference type="EMBL" id="SVC49085.1"/>
    </source>
</evidence>
<dbReference type="InterPro" id="IPR013324">
    <property type="entry name" value="RNA_pol_sigma_r3/r4-like"/>
</dbReference>
<evidence type="ECO:0000259" key="1">
    <source>
        <dbReference type="Pfam" id="PF08281"/>
    </source>
</evidence>
<organism evidence="2">
    <name type="scientific">marine metagenome</name>
    <dbReference type="NCBI Taxonomy" id="408172"/>
    <lineage>
        <taxon>unclassified sequences</taxon>
        <taxon>metagenomes</taxon>
        <taxon>ecological metagenomes</taxon>
    </lineage>
</organism>
<sequence length="59" mass="6941">MLQLPPQQHQVFILRHQDGMKLSEIARKLKRSVGTVKAHLFNARKCLQKEIFPYLRGEL</sequence>
<dbReference type="GO" id="GO:0006352">
    <property type="term" value="P:DNA-templated transcription initiation"/>
    <property type="evidence" value="ECO:0007669"/>
    <property type="project" value="InterPro"/>
</dbReference>
<dbReference type="GO" id="GO:0003677">
    <property type="term" value="F:DNA binding"/>
    <property type="evidence" value="ECO:0007669"/>
    <property type="project" value="InterPro"/>
</dbReference>
<feature type="domain" description="RNA polymerase sigma factor 70 region 4 type 2" evidence="1">
    <location>
        <begin position="2"/>
        <end position="47"/>
    </location>
</feature>
<proteinExistence type="predicted"/>
<dbReference type="GO" id="GO:0016987">
    <property type="term" value="F:sigma factor activity"/>
    <property type="evidence" value="ECO:0007669"/>
    <property type="project" value="InterPro"/>
</dbReference>
<accession>A0A382MLT9</accession>
<name>A0A382MLT9_9ZZZZ</name>
<dbReference type="Gene3D" id="1.10.10.10">
    <property type="entry name" value="Winged helix-like DNA-binding domain superfamily/Winged helix DNA-binding domain"/>
    <property type="match status" value="1"/>
</dbReference>
<dbReference type="EMBL" id="UINC01094122">
    <property type="protein sequence ID" value="SVC49085.1"/>
    <property type="molecule type" value="Genomic_DNA"/>
</dbReference>